<dbReference type="PANTHER" id="PTHR43022:SF1">
    <property type="entry name" value="PROTEIN SMF"/>
    <property type="match status" value="1"/>
</dbReference>
<dbReference type="Gene3D" id="3.40.50.450">
    <property type="match status" value="1"/>
</dbReference>
<sequence>MLPLSDRPMIEPLLSLNALPKIGPVRIRRLLDHFGSAEKTLAASKDSLLRVDGIGPELAEIIRQHASLTDPAAELRELADRGLSVLTPVDSVFPAALRDSYDCPILLYVWGEIRESDRHAIGIVGTRRASMYGKNSTKKIAFQLARSGFTILSGLARGIDTVAHEAAIAAGGRTVAVIGSGLARVYPAENLGLAEKIADGNGAVVSEFPLHTKPDKQTFPQRNRIVAAWSRALVVTESPAWSGSLITANLAAEYGRPVYAVPGPIDKPTSGGCNKLIREGATLLTEAGELLDDLGGLGLPKSERRPQPACATEKPDLPDLPPDEQQIFDALGDGESGIDRLVDLTGLSAPVVSTTLLKLEMKRLVQALPGFRYIRRS</sequence>
<dbReference type="InterPro" id="IPR036388">
    <property type="entry name" value="WH-like_DNA-bd_sf"/>
</dbReference>
<keyword evidence="5" id="KW-1185">Reference proteome</keyword>
<protein>
    <recommendedName>
        <fullName evidence="3">Helix-hairpin-helix DNA-binding motif class 1 domain-containing protein</fullName>
    </recommendedName>
</protein>
<comment type="similarity">
    <text evidence="1">Belongs to the DprA/Smf family.</text>
</comment>
<dbReference type="InterPro" id="IPR010994">
    <property type="entry name" value="RuvA_2-like"/>
</dbReference>
<dbReference type="Gene3D" id="1.10.10.10">
    <property type="entry name" value="Winged helix-like DNA-binding domain superfamily/Winged helix DNA-binding domain"/>
    <property type="match status" value="1"/>
</dbReference>
<accession>A0ABP9UXM0</accession>
<dbReference type="Proteomes" id="UP001476282">
    <property type="component" value="Unassembled WGS sequence"/>
</dbReference>
<evidence type="ECO:0000313" key="5">
    <source>
        <dbReference type="Proteomes" id="UP001476282"/>
    </source>
</evidence>
<name>A0ABP9UXM0_9BACT</name>
<reference evidence="4 5" key="1">
    <citation type="submission" date="2024-02" db="EMBL/GenBank/DDBJ databases">
        <title>Haloferula sargassicola NBRC 104335.</title>
        <authorList>
            <person name="Ichikawa N."/>
            <person name="Katano-Makiyama Y."/>
            <person name="Hidaka K."/>
        </authorList>
    </citation>
    <scope>NUCLEOTIDE SEQUENCE [LARGE SCALE GENOMIC DNA]</scope>
    <source>
        <strain evidence="4 5">NBRC 104335</strain>
    </source>
</reference>
<dbReference type="SUPFAM" id="SSF102405">
    <property type="entry name" value="MCP/YpsA-like"/>
    <property type="match status" value="1"/>
</dbReference>
<feature type="domain" description="Helix-hairpin-helix DNA-binding motif class 1" evidence="3">
    <location>
        <begin position="46"/>
        <end position="65"/>
    </location>
</feature>
<gene>
    <name evidence="4" type="ORF">Hsar01_03869</name>
</gene>
<comment type="caution">
    <text evidence="4">The sequence shown here is derived from an EMBL/GenBank/DDBJ whole genome shotgun (WGS) entry which is preliminary data.</text>
</comment>
<dbReference type="InterPro" id="IPR003583">
    <property type="entry name" value="Hlx-hairpin-Hlx_DNA-bd_motif"/>
</dbReference>
<evidence type="ECO:0000256" key="2">
    <source>
        <dbReference type="SAM" id="MobiDB-lite"/>
    </source>
</evidence>
<dbReference type="Pfam" id="PF17782">
    <property type="entry name" value="WHD_DprA"/>
    <property type="match status" value="1"/>
</dbReference>
<dbReference type="InterPro" id="IPR057666">
    <property type="entry name" value="DrpA_SLOG"/>
</dbReference>
<dbReference type="PANTHER" id="PTHR43022">
    <property type="entry name" value="PROTEIN SMF"/>
    <property type="match status" value="1"/>
</dbReference>
<dbReference type="InterPro" id="IPR003488">
    <property type="entry name" value="DprA"/>
</dbReference>
<dbReference type="NCBIfam" id="TIGR00732">
    <property type="entry name" value="dprA"/>
    <property type="match status" value="1"/>
</dbReference>
<dbReference type="Pfam" id="PF02481">
    <property type="entry name" value="DNA_processg_A"/>
    <property type="match status" value="1"/>
</dbReference>
<evidence type="ECO:0000313" key="4">
    <source>
        <dbReference type="EMBL" id="GAA5484623.1"/>
    </source>
</evidence>
<evidence type="ECO:0000256" key="1">
    <source>
        <dbReference type="ARBA" id="ARBA00006525"/>
    </source>
</evidence>
<dbReference type="SMART" id="SM00278">
    <property type="entry name" value="HhH1"/>
    <property type="match status" value="2"/>
</dbReference>
<dbReference type="SUPFAM" id="SSF47781">
    <property type="entry name" value="RuvA domain 2-like"/>
    <property type="match status" value="1"/>
</dbReference>
<dbReference type="EMBL" id="BAABRI010000030">
    <property type="protein sequence ID" value="GAA5484623.1"/>
    <property type="molecule type" value="Genomic_DNA"/>
</dbReference>
<dbReference type="Pfam" id="PF14520">
    <property type="entry name" value="HHH_5"/>
    <property type="match status" value="1"/>
</dbReference>
<organism evidence="4 5">
    <name type="scientific">Haloferula sargassicola</name>
    <dbReference type="NCBI Taxonomy" id="490096"/>
    <lineage>
        <taxon>Bacteria</taxon>
        <taxon>Pseudomonadati</taxon>
        <taxon>Verrucomicrobiota</taxon>
        <taxon>Verrucomicrobiia</taxon>
        <taxon>Verrucomicrobiales</taxon>
        <taxon>Verrucomicrobiaceae</taxon>
        <taxon>Haloferula</taxon>
    </lineage>
</organism>
<proteinExistence type="inferred from homology"/>
<dbReference type="InterPro" id="IPR041614">
    <property type="entry name" value="DprA_WH"/>
</dbReference>
<evidence type="ECO:0000259" key="3">
    <source>
        <dbReference type="SMART" id="SM00278"/>
    </source>
</evidence>
<feature type="region of interest" description="Disordered" evidence="2">
    <location>
        <begin position="298"/>
        <end position="321"/>
    </location>
</feature>
<feature type="domain" description="Helix-hairpin-helix DNA-binding motif class 1" evidence="3">
    <location>
        <begin position="14"/>
        <end position="33"/>
    </location>
</feature>